<feature type="region of interest" description="Disordered" evidence="1">
    <location>
        <begin position="393"/>
        <end position="418"/>
    </location>
</feature>
<feature type="region of interest" description="Disordered" evidence="1">
    <location>
        <begin position="159"/>
        <end position="183"/>
    </location>
</feature>
<gene>
    <name evidence="3" type="ORF">HaLaN_15978</name>
</gene>
<feature type="compositionally biased region" description="Low complexity" evidence="1">
    <location>
        <begin position="169"/>
        <end position="180"/>
    </location>
</feature>
<evidence type="ECO:0000256" key="1">
    <source>
        <dbReference type="SAM" id="MobiDB-lite"/>
    </source>
</evidence>
<feature type="domain" description="HSA" evidence="2">
    <location>
        <begin position="39"/>
        <end position="65"/>
    </location>
</feature>
<dbReference type="PANTHER" id="PTHR46774:SF3">
    <property type="entry name" value="CHROMATIN MODIFICATION-RELATED PROTEIN EAF1 A-RELATED"/>
    <property type="match status" value="1"/>
</dbReference>
<protein>
    <submittedName>
        <fullName evidence="3">HSA domain-containing protein</fullName>
    </submittedName>
</protein>
<evidence type="ECO:0000313" key="3">
    <source>
        <dbReference type="EMBL" id="GFH19085.1"/>
    </source>
</evidence>
<dbReference type="AlphaFoldDB" id="A0A699ZBJ5"/>
<comment type="caution">
    <text evidence="3">The sequence shown here is derived from an EMBL/GenBank/DDBJ whole genome shotgun (WGS) entry which is preliminary data.</text>
</comment>
<feature type="compositionally biased region" description="Basic and acidic residues" evidence="1">
    <location>
        <begin position="404"/>
        <end position="418"/>
    </location>
</feature>
<dbReference type="InterPro" id="IPR044798">
    <property type="entry name" value="EAF1A/B"/>
</dbReference>
<evidence type="ECO:0000259" key="2">
    <source>
        <dbReference type="Pfam" id="PF07529"/>
    </source>
</evidence>
<dbReference type="GO" id="GO:0035267">
    <property type="term" value="C:NuA4 histone acetyltransferase complex"/>
    <property type="evidence" value="ECO:0007669"/>
    <property type="project" value="InterPro"/>
</dbReference>
<reference evidence="3 4" key="1">
    <citation type="submission" date="2020-02" db="EMBL/GenBank/DDBJ databases">
        <title>Draft genome sequence of Haematococcus lacustris strain NIES-144.</title>
        <authorList>
            <person name="Morimoto D."/>
            <person name="Nakagawa S."/>
            <person name="Yoshida T."/>
            <person name="Sawayama S."/>
        </authorList>
    </citation>
    <scope>NUCLEOTIDE SEQUENCE [LARGE SCALE GENOMIC DNA]</scope>
    <source>
        <strain evidence="3 4">NIES-144</strain>
    </source>
</reference>
<dbReference type="Pfam" id="PF07529">
    <property type="entry name" value="HSA"/>
    <property type="match status" value="1"/>
</dbReference>
<feature type="non-terminal residue" evidence="3">
    <location>
        <position position="1"/>
    </location>
</feature>
<evidence type="ECO:0000313" key="4">
    <source>
        <dbReference type="Proteomes" id="UP000485058"/>
    </source>
</evidence>
<dbReference type="Proteomes" id="UP000485058">
    <property type="component" value="Unassembled WGS sequence"/>
</dbReference>
<proteinExistence type="predicted"/>
<dbReference type="PANTHER" id="PTHR46774">
    <property type="entry name" value="CHROMATIN MODIFICATION-RELATED PROTEIN EAF1 A-RELATED"/>
    <property type="match status" value="1"/>
</dbReference>
<accession>A0A699ZBJ5</accession>
<name>A0A699ZBJ5_HAELA</name>
<keyword evidence="4" id="KW-1185">Reference proteome</keyword>
<sequence>MATAASAEELARENAIVEKAAAIRALWATLSSAFNFPHPEPPRNKTHWDFVLQEASWLAQDFMQVLTQTLVKAESLMFHLHGTDAAGSRGPCLLQERLWRQAAAYQVAHAAAAFKRSSLRQVTTVERKASDLRLGHVREPDKLAAEYAAKAVHLTSAAKLATDRRTQRSRSSSVTSATNSDGVQSATVDMGSLYFITTSAFTPALTQQLEAQDVSRLAQHAEVQALYSQVLDAARKTQPVVTLEDLLGPPGGRRKLRGAALMAGGASGLGLEGDDGLDINGSPLPGRLTTGGVRGRPSSLAVGVNGMRALDGSELGDTGARDKRKRRGRDCGVDEDYEPTKISKAGTGGVRPGPVSGLRADGRALGAELGAAAGASQGGVGLAGDKRGLQQQVGGWGEGVADNSHAEHWQMRVGHDGP</sequence>
<dbReference type="InterPro" id="IPR014012">
    <property type="entry name" value="HSA_dom"/>
</dbReference>
<organism evidence="3 4">
    <name type="scientific">Haematococcus lacustris</name>
    <name type="common">Green alga</name>
    <name type="synonym">Haematococcus pluvialis</name>
    <dbReference type="NCBI Taxonomy" id="44745"/>
    <lineage>
        <taxon>Eukaryota</taxon>
        <taxon>Viridiplantae</taxon>
        <taxon>Chlorophyta</taxon>
        <taxon>core chlorophytes</taxon>
        <taxon>Chlorophyceae</taxon>
        <taxon>CS clade</taxon>
        <taxon>Chlamydomonadales</taxon>
        <taxon>Haematococcaceae</taxon>
        <taxon>Haematococcus</taxon>
    </lineage>
</organism>
<dbReference type="EMBL" id="BLLF01001403">
    <property type="protein sequence ID" value="GFH19085.1"/>
    <property type="molecule type" value="Genomic_DNA"/>
</dbReference>
<feature type="region of interest" description="Disordered" evidence="1">
    <location>
        <begin position="312"/>
        <end position="354"/>
    </location>
</feature>